<gene>
    <name evidence="2" type="ORF">FC34_GL001227</name>
</gene>
<dbReference type="RefSeq" id="WP_235803407.1">
    <property type="nucleotide sequence ID" value="NZ_AYZQ01000002.1"/>
</dbReference>
<protein>
    <submittedName>
        <fullName evidence="2">Methyltransferase domain protein</fullName>
    </submittedName>
</protein>
<dbReference type="GO" id="GO:0032259">
    <property type="term" value="P:methylation"/>
    <property type="evidence" value="ECO:0007669"/>
    <property type="project" value="UniProtKB-KW"/>
</dbReference>
<dbReference type="Gene3D" id="3.40.50.150">
    <property type="entry name" value="Vaccinia Virus protein VP39"/>
    <property type="match status" value="1"/>
</dbReference>
<dbReference type="Pfam" id="PF08241">
    <property type="entry name" value="Methyltransf_11"/>
    <property type="match status" value="1"/>
</dbReference>
<dbReference type="STRING" id="1423727.FC34_GL001227"/>
<accession>A0A0R2B0D6</accession>
<reference evidence="2 3" key="1">
    <citation type="journal article" date="2015" name="Genome Announc.">
        <title>Expanding the biotechnology potential of lactobacilli through comparative genomics of 213 strains and associated genera.</title>
        <authorList>
            <person name="Sun Z."/>
            <person name="Harris H.M."/>
            <person name="McCann A."/>
            <person name="Guo C."/>
            <person name="Argimon S."/>
            <person name="Zhang W."/>
            <person name="Yang X."/>
            <person name="Jeffery I.B."/>
            <person name="Cooney J.C."/>
            <person name="Kagawa T.F."/>
            <person name="Liu W."/>
            <person name="Song Y."/>
            <person name="Salvetti E."/>
            <person name="Wrobel A."/>
            <person name="Rasinkangas P."/>
            <person name="Parkhill J."/>
            <person name="Rea M.C."/>
            <person name="O'Sullivan O."/>
            <person name="Ritari J."/>
            <person name="Douillard F.P."/>
            <person name="Paul Ross R."/>
            <person name="Yang R."/>
            <person name="Briner A.E."/>
            <person name="Felis G.E."/>
            <person name="de Vos W.M."/>
            <person name="Barrangou R."/>
            <person name="Klaenhammer T.R."/>
            <person name="Caufield P.W."/>
            <person name="Cui Y."/>
            <person name="Zhang H."/>
            <person name="O'Toole P.W."/>
        </authorList>
    </citation>
    <scope>NUCLEOTIDE SEQUENCE [LARGE SCALE GENOMIC DNA]</scope>
    <source>
        <strain evidence="2 3">DSM 23927</strain>
    </source>
</reference>
<comment type="caution">
    <text evidence="2">The sequence shown here is derived from an EMBL/GenBank/DDBJ whole genome shotgun (WGS) entry which is preliminary data.</text>
</comment>
<dbReference type="PANTHER" id="PTHR43591">
    <property type="entry name" value="METHYLTRANSFERASE"/>
    <property type="match status" value="1"/>
</dbReference>
<feature type="domain" description="Methyltransferase type 11" evidence="1">
    <location>
        <begin position="65"/>
        <end position="158"/>
    </location>
</feature>
<keyword evidence="2" id="KW-0489">Methyltransferase</keyword>
<keyword evidence="3" id="KW-1185">Reference proteome</keyword>
<evidence type="ECO:0000313" key="2">
    <source>
        <dbReference type="EMBL" id="KRM72242.1"/>
    </source>
</evidence>
<proteinExistence type="predicted"/>
<evidence type="ECO:0000259" key="1">
    <source>
        <dbReference type="Pfam" id="PF08241"/>
    </source>
</evidence>
<dbReference type="EMBL" id="AYZQ01000002">
    <property type="protein sequence ID" value="KRM72242.1"/>
    <property type="molecule type" value="Genomic_DNA"/>
</dbReference>
<dbReference type="Proteomes" id="UP000051672">
    <property type="component" value="Unassembled WGS sequence"/>
</dbReference>
<dbReference type="InterPro" id="IPR029063">
    <property type="entry name" value="SAM-dependent_MTases_sf"/>
</dbReference>
<dbReference type="AlphaFoldDB" id="A0A0R2B0D6"/>
<dbReference type="GO" id="GO:0008757">
    <property type="term" value="F:S-adenosylmethionine-dependent methyltransferase activity"/>
    <property type="evidence" value="ECO:0007669"/>
    <property type="project" value="InterPro"/>
</dbReference>
<organism evidence="2 3">
    <name type="scientific">Lacticaseibacillus brantae DSM 23927</name>
    <dbReference type="NCBI Taxonomy" id="1423727"/>
    <lineage>
        <taxon>Bacteria</taxon>
        <taxon>Bacillati</taxon>
        <taxon>Bacillota</taxon>
        <taxon>Bacilli</taxon>
        <taxon>Lactobacillales</taxon>
        <taxon>Lactobacillaceae</taxon>
        <taxon>Lacticaseibacillus</taxon>
    </lineage>
</organism>
<name>A0A0R2B0D6_9LACO</name>
<evidence type="ECO:0000313" key="3">
    <source>
        <dbReference type="Proteomes" id="UP000051672"/>
    </source>
</evidence>
<sequence>MTDYIEKNKATIQRWIEAGWQWGQPIDHDTFIRAQHGDVNLVLTPTVPVPMNWFGDLSGKTVLGLAAGGGQQGPLLTAMGAQVTIIDFSPQQLASEQLVAEREGYQITMIQADITQPLPFANNSFDMIVHPVSNVYMQDVRPIWQEAARILKPGGTILSGLDNGVNFMVDNQEERIVNQFPFNPLIHPEQMAQLAADDSGVQFSHTLEDQIGGQLAAGLRLLDVYEDTNGSGRLENLHIPTFFATRSLKPA</sequence>
<dbReference type="PATRIC" id="fig|1423727.3.peg.1247"/>
<dbReference type="InterPro" id="IPR013216">
    <property type="entry name" value="Methyltransf_11"/>
</dbReference>
<dbReference type="CDD" id="cd02440">
    <property type="entry name" value="AdoMet_MTases"/>
    <property type="match status" value="1"/>
</dbReference>
<dbReference type="SUPFAM" id="SSF53335">
    <property type="entry name" value="S-adenosyl-L-methionine-dependent methyltransferases"/>
    <property type="match status" value="1"/>
</dbReference>
<keyword evidence="2" id="KW-0808">Transferase</keyword>